<proteinExistence type="predicted"/>
<name>A0ABR4LKN4_9EURO</name>
<reference evidence="2 3" key="1">
    <citation type="submission" date="2024-07" db="EMBL/GenBank/DDBJ databases">
        <title>Section-level genome sequencing and comparative genomics of Aspergillus sections Usti and Cavernicolus.</title>
        <authorList>
            <consortium name="Lawrence Berkeley National Laboratory"/>
            <person name="Nybo J.L."/>
            <person name="Vesth T.C."/>
            <person name="Theobald S."/>
            <person name="Frisvad J.C."/>
            <person name="Larsen T.O."/>
            <person name="Kjaerboelling I."/>
            <person name="Rothschild-Mancinelli K."/>
            <person name="Lyhne E.K."/>
            <person name="Kogle M.E."/>
            <person name="Barry K."/>
            <person name="Clum A."/>
            <person name="Na H."/>
            <person name="Ledsgaard L."/>
            <person name="Lin J."/>
            <person name="Lipzen A."/>
            <person name="Kuo A."/>
            <person name="Riley R."/>
            <person name="Mondo S."/>
            <person name="Labutti K."/>
            <person name="Haridas S."/>
            <person name="Pangalinan J."/>
            <person name="Salamov A.A."/>
            <person name="Simmons B.A."/>
            <person name="Magnuson J.K."/>
            <person name="Chen J."/>
            <person name="Drula E."/>
            <person name="Henrissat B."/>
            <person name="Wiebenga A."/>
            <person name="Lubbers R.J."/>
            <person name="Gomes A.C."/>
            <person name="Macurrencykelacurrency M.R."/>
            <person name="Stajich J."/>
            <person name="Grigoriev I.V."/>
            <person name="Mortensen U.H."/>
            <person name="De Vries R.P."/>
            <person name="Baker S.E."/>
            <person name="Andersen M.R."/>
        </authorList>
    </citation>
    <scope>NUCLEOTIDE SEQUENCE [LARGE SCALE GENOMIC DNA]</scope>
    <source>
        <strain evidence="2 3">CBS 449.75</strain>
    </source>
</reference>
<feature type="signal peptide" evidence="1">
    <location>
        <begin position="1"/>
        <end position="21"/>
    </location>
</feature>
<evidence type="ECO:0000313" key="2">
    <source>
        <dbReference type="EMBL" id="KAL2865057.1"/>
    </source>
</evidence>
<sequence length="234" mass="24961">MMFKSTLPLLLSTTLLASVSAQSTGANCTVFNWDRNPAYIAQYPPQRISAGATCPENNQNLTCPLTASGDAQYSATTNITRLSTFNFAPVVEETVAGADNSESDNIPTPFFNETIIASIDATRILEPGQSAYLNFTAYRFCYTGTVGKCTEGVEDGVGVEICAPFWHNTSSDGFPSLDGEYKIVNISEEDVGRYPDPYENQVRGEDDGEGGAAGLRVGGGVVFGGMVTALMMLI</sequence>
<feature type="chain" id="PRO_5045988722" evidence="1">
    <location>
        <begin position="22"/>
        <end position="234"/>
    </location>
</feature>
<dbReference type="InterPro" id="IPR045702">
    <property type="entry name" value="DUF6060"/>
</dbReference>
<accession>A0ABR4LKN4</accession>
<evidence type="ECO:0000256" key="1">
    <source>
        <dbReference type="SAM" id="SignalP"/>
    </source>
</evidence>
<protein>
    <submittedName>
        <fullName evidence="2">Uncharacterized protein</fullName>
    </submittedName>
</protein>
<comment type="caution">
    <text evidence="2">The sequence shown here is derived from an EMBL/GenBank/DDBJ whole genome shotgun (WGS) entry which is preliminary data.</text>
</comment>
<keyword evidence="1" id="KW-0732">Signal</keyword>
<dbReference type="EMBL" id="JBFXLQ010000035">
    <property type="protein sequence ID" value="KAL2865057.1"/>
    <property type="molecule type" value="Genomic_DNA"/>
</dbReference>
<dbReference type="Proteomes" id="UP001610432">
    <property type="component" value="Unassembled WGS sequence"/>
</dbReference>
<organism evidence="2 3">
    <name type="scientific">Aspergillus lucknowensis</name>
    <dbReference type="NCBI Taxonomy" id="176173"/>
    <lineage>
        <taxon>Eukaryota</taxon>
        <taxon>Fungi</taxon>
        <taxon>Dikarya</taxon>
        <taxon>Ascomycota</taxon>
        <taxon>Pezizomycotina</taxon>
        <taxon>Eurotiomycetes</taxon>
        <taxon>Eurotiomycetidae</taxon>
        <taxon>Eurotiales</taxon>
        <taxon>Aspergillaceae</taxon>
        <taxon>Aspergillus</taxon>
        <taxon>Aspergillus subgen. Nidulantes</taxon>
    </lineage>
</organism>
<dbReference type="Pfam" id="PF19535">
    <property type="entry name" value="DUF6060"/>
    <property type="match status" value="1"/>
</dbReference>
<keyword evidence="3" id="KW-1185">Reference proteome</keyword>
<dbReference type="GeneID" id="98140434"/>
<dbReference type="RefSeq" id="XP_070884036.1">
    <property type="nucleotide sequence ID" value="XM_071025362.1"/>
</dbReference>
<gene>
    <name evidence="2" type="ORF">BJX67DRAFT_192588</name>
</gene>
<evidence type="ECO:0000313" key="3">
    <source>
        <dbReference type="Proteomes" id="UP001610432"/>
    </source>
</evidence>